<comment type="caution">
    <text evidence="1">The sequence shown here is derived from an EMBL/GenBank/DDBJ whole genome shotgun (WGS) entry which is preliminary data.</text>
</comment>
<evidence type="ECO:0000313" key="1">
    <source>
        <dbReference type="EMBL" id="KAL1257280.1"/>
    </source>
</evidence>
<accession>A0ABR3LXL7</accession>
<proteinExistence type="predicted"/>
<protein>
    <submittedName>
        <fullName evidence="1">Uncharacterized protein</fullName>
    </submittedName>
</protein>
<dbReference type="EMBL" id="JAYMGO010000018">
    <property type="protein sequence ID" value="KAL1257280.1"/>
    <property type="molecule type" value="Genomic_DNA"/>
</dbReference>
<organism evidence="1 2">
    <name type="scientific">Cirrhinus molitorella</name>
    <name type="common">mud carp</name>
    <dbReference type="NCBI Taxonomy" id="172907"/>
    <lineage>
        <taxon>Eukaryota</taxon>
        <taxon>Metazoa</taxon>
        <taxon>Chordata</taxon>
        <taxon>Craniata</taxon>
        <taxon>Vertebrata</taxon>
        <taxon>Euteleostomi</taxon>
        <taxon>Actinopterygii</taxon>
        <taxon>Neopterygii</taxon>
        <taxon>Teleostei</taxon>
        <taxon>Ostariophysi</taxon>
        <taxon>Cypriniformes</taxon>
        <taxon>Cyprinidae</taxon>
        <taxon>Labeoninae</taxon>
        <taxon>Labeonini</taxon>
        <taxon>Cirrhinus</taxon>
    </lineage>
</organism>
<reference evidence="1 2" key="1">
    <citation type="submission" date="2023-09" db="EMBL/GenBank/DDBJ databases">
        <authorList>
            <person name="Wang M."/>
        </authorList>
    </citation>
    <scope>NUCLEOTIDE SEQUENCE [LARGE SCALE GENOMIC DNA]</scope>
    <source>
        <strain evidence="1">GT-2023</strain>
        <tissue evidence="1">Liver</tissue>
    </source>
</reference>
<dbReference type="Proteomes" id="UP001558613">
    <property type="component" value="Unassembled WGS sequence"/>
</dbReference>
<evidence type="ECO:0000313" key="2">
    <source>
        <dbReference type="Proteomes" id="UP001558613"/>
    </source>
</evidence>
<name>A0ABR3LXL7_9TELE</name>
<gene>
    <name evidence="1" type="ORF">QQF64_012825</name>
</gene>
<sequence>MEKQTQRAAEKNICSLDDFIESQGLVDWPVTCEENLNESSSHLYQLSGEIYEDLKARVPFPSGAAESVKNRLQTLETRVKLQNHIFTQIERKAQWSSS</sequence>
<keyword evidence="2" id="KW-1185">Reference proteome</keyword>